<evidence type="ECO:0000256" key="1">
    <source>
        <dbReference type="SAM" id="SignalP"/>
    </source>
</evidence>
<evidence type="ECO:0000313" key="2">
    <source>
        <dbReference type="EMBL" id="NMN00328.1"/>
    </source>
</evidence>
<dbReference type="Gene3D" id="3.40.190.10">
    <property type="entry name" value="Periplasmic binding protein-like II"/>
    <property type="match status" value="2"/>
</dbReference>
<proteinExistence type="predicted"/>
<dbReference type="InterPro" id="IPR050490">
    <property type="entry name" value="Bact_solute-bd_prot1"/>
</dbReference>
<dbReference type="PANTHER" id="PTHR43649:SF11">
    <property type="entry name" value="ABC TRANSPORTER SUBSTRATE-BINDING PROTEIN YESO-RELATED"/>
    <property type="match status" value="1"/>
</dbReference>
<organism evidence="2 3">
    <name type="scientific">Bifidobacterium moraviense</name>
    <dbReference type="NCBI Taxonomy" id="2675323"/>
    <lineage>
        <taxon>Bacteria</taxon>
        <taxon>Bacillati</taxon>
        <taxon>Actinomycetota</taxon>
        <taxon>Actinomycetes</taxon>
        <taxon>Bifidobacteriales</taxon>
        <taxon>Bifidobacteriaceae</taxon>
        <taxon>Bifidobacterium</taxon>
    </lineage>
</organism>
<dbReference type="PANTHER" id="PTHR43649">
    <property type="entry name" value="ARABINOSE-BINDING PROTEIN-RELATED"/>
    <property type="match status" value="1"/>
</dbReference>
<gene>
    <name evidence="2" type="ORF">G1C96_0906</name>
</gene>
<reference evidence="2 3" key="1">
    <citation type="submission" date="2020-02" db="EMBL/GenBank/DDBJ databases">
        <title>Characterization of phylogenetic diversity of novel bifidobacterial species isolated in Czech ZOOs.</title>
        <authorList>
            <person name="Lugli G.A."/>
            <person name="Vera N.B."/>
            <person name="Ventura M."/>
        </authorList>
    </citation>
    <scope>NUCLEOTIDE SEQUENCE [LARGE SCALE GENOMIC DNA]</scope>
    <source>
        <strain evidence="2 3">DSM 109958</strain>
    </source>
</reference>
<dbReference type="EMBL" id="JAAIIH010000004">
    <property type="protein sequence ID" value="NMN00328.1"/>
    <property type="molecule type" value="Genomic_DNA"/>
</dbReference>
<sequence>MMNAQSAIRKAAAIVACAATLVTMGACGGSSGGSANSSDKHLTISWWGNQQRNDNMAKANALFEQANEGVTIDGQFFDSGSYYKKLSTQAAGGSLPDIIQIGGAELSQYYANGLLVDLTDYVKNGTLDLSDADANLLEAGQFEGKQIGIPTAVATPALIYDKTITDKAGVTIPNDMTPEQFVEISRTIYEKTGVKTNFAYGAGYEILQTMMRGDGKDLFKDGKLGVTADDMEYYFRIFETGIKEGWHIDAAAFAELTLNTVEQDPLVYGTDPSRQSWCAFLTSSQISAADKVARADQNLQLAPWPSHDVSKSTSLNYAQQWVVSKDCKNPELAAKWISWFTNDLESNKIRLTDRGIPISSKIVEEITPLLTASDQKSADYILNVVTPISAPPIALDPGNASQLKAQTLPQIEEALCYGTIDAKQAAQQFYDEATTILAK</sequence>
<dbReference type="Proteomes" id="UP000588277">
    <property type="component" value="Unassembled WGS sequence"/>
</dbReference>
<dbReference type="AlphaFoldDB" id="A0A7Y0F1K6"/>
<dbReference type="InterPro" id="IPR006059">
    <property type="entry name" value="SBP"/>
</dbReference>
<evidence type="ECO:0000313" key="3">
    <source>
        <dbReference type="Proteomes" id="UP000588277"/>
    </source>
</evidence>
<keyword evidence="1" id="KW-0732">Signal</keyword>
<feature type="signal peptide" evidence="1">
    <location>
        <begin position="1"/>
        <end position="28"/>
    </location>
</feature>
<protein>
    <submittedName>
        <fullName evidence="2">ABC transporter substrate-binding protein</fullName>
    </submittedName>
</protein>
<accession>A0A7Y0F1K6</accession>
<feature type="chain" id="PRO_5039279288" evidence="1">
    <location>
        <begin position="29"/>
        <end position="439"/>
    </location>
</feature>
<dbReference type="Pfam" id="PF01547">
    <property type="entry name" value="SBP_bac_1"/>
    <property type="match status" value="1"/>
</dbReference>
<name>A0A7Y0F1K6_9BIFI</name>
<keyword evidence="3" id="KW-1185">Reference proteome</keyword>
<comment type="caution">
    <text evidence="2">The sequence shown here is derived from an EMBL/GenBank/DDBJ whole genome shotgun (WGS) entry which is preliminary data.</text>
</comment>
<dbReference type="SUPFAM" id="SSF53850">
    <property type="entry name" value="Periplasmic binding protein-like II"/>
    <property type="match status" value="1"/>
</dbReference>